<dbReference type="OrthoDB" id="4932026at2759"/>
<keyword evidence="3" id="KW-1185">Reference proteome</keyword>
<proteinExistence type="predicted"/>
<dbReference type="Pfam" id="PF06985">
    <property type="entry name" value="HET"/>
    <property type="match status" value="1"/>
</dbReference>
<gene>
    <name evidence="2" type="ORF">NOR_06036</name>
</gene>
<feature type="domain" description="Heterokaryon incompatibility" evidence="1">
    <location>
        <begin position="187"/>
        <end position="349"/>
    </location>
</feature>
<name>A0A167BH61_METRR</name>
<dbReference type="PANTHER" id="PTHR33112">
    <property type="entry name" value="DOMAIN PROTEIN, PUTATIVE-RELATED"/>
    <property type="match status" value="1"/>
</dbReference>
<evidence type="ECO:0000259" key="1">
    <source>
        <dbReference type="Pfam" id="PF06985"/>
    </source>
</evidence>
<evidence type="ECO:0000313" key="2">
    <source>
        <dbReference type="EMBL" id="OAA40042.1"/>
    </source>
</evidence>
<evidence type="ECO:0000313" key="3">
    <source>
        <dbReference type="Proteomes" id="UP000243498"/>
    </source>
</evidence>
<dbReference type="EMBL" id="AZHC01000020">
    <property type="protein sequence ID" value="OAA40042.1"/>
    <property type="molecule type" value="Genomic_DNA"/>
</dbReference>
<accession>A0A167BH61</accession>
<dbReference type="OMA" id="FNCEITI"/>
<protein>
    <submittedName>
        <fullName evidence="2">HET domain protein pin-c3</fullName>
    </submittedName>
</protein>
<dbReference type="Proteomes" id="UP000243498">
    <property type="component" value="Unassembled WGS sequence"/>
</dbReference>
<dbReference type="AlphaFoldDB" id="A0A167BH61"/>
<reference evidence="2 3" key="1">
    <citation type="journal article" date="2016" name="Genome Biol. Evol.">
        <title>Divergent and convergent evolution of fungal pathogenicity.</title>
        <authorList>
            <person name="Shang Y."/>
            <person name="Xiao G."/>
            <person name="Zheng P."/>
            <person name="Cen K."/>
            <person name="Zhan S."/>
            <person name="Wang C."/>
        </authorList>
    </citation>
    <scope>NUCLEOTIDE SEQUENCE [LARGE SCALE GENOMIC DNA]</scope>
    <source>
        <strain evidence="2 3">RCEF 4871</strain>
    </source>
</reference>
<comment type="caution">
    <text evidence="2">The sequence shown here is derived from an EMBL/GenBank/DDBJ whole genome shotgun (WGS) entry which is preliminary data.</text>
</comment>
<dbReference type="PANTHER" id="PTHR33112:SF16">
    <property type="entry name" value="HETEROKARYON INCOMPATIBILITY DOMAIN-CONTAINING PROTEIN"/>
    <property type="match status" value="1"/>
</dbReference>
<organism evidence="2 3">
    <name type="scientific">Metarhizium rileyi (strain RCEF 4871)</name>
    <name type="common">Nomuraea rileyi</name>
    <dbReference type="NCBI Taxonomy" id="1649241"/>
    <lineage>
        <taxon>Eukaryota</taxon>
        <taxon>Fungi</taxon>
        <taxon>Dikarya</taxon>
        <taxon>Ascomycota</taxon>
        <taxon>Pezizomycotina</taxon>
        <taxon>Sordariomycetes</taxon>
        <taxon>Hypocreomycetidae</taxon>
        <taxon>Hypocreales</taxon>
        <taxon>Clavicipitaceae</taxon>
        <taxon>Metarhizium</taxon>
    </lineage>
</organism>
<dbReference type="InterPro" id="IPR010730">
    <property type="entry name" value="HET"/>
</dbReference>
<dbReference type="STRING" id="1081105.A0A167BH61"/>
<sequence>MDPCEYCDRIPARLFSVRRDEQSDYDHQPTVEALQASATGGCQGCRLIRHAIESSTSEHAGEYALPGTWKPRDRVRLSSTKFGWQVVRIGWTEAGHFRGFVIPPDWEDWEVVKPVSSAEAAEGASVDHLAYESRLIRRWSKDCLEHHNGCTRGTGFLPTRLIDVGTEAYPKLALVLSADVESADKRYIALSHCWGLTMPDAGKTTTRTLNDRLSSVSEDMLPRTFQDLVQNTRRLGVPYVWIDSLCIVQDSRDDWEKEAAQMADVYSNAHLTMAASGSADGRGGCQVVDGVRSYGPVDIACRVDMDSSSSPSSTGGARKRFRLWSRDTYPVGQILATDPLTKRGWTLQERELSPRVVHYCRDTIRWECCESRATIEFPWSDRASFDVGRLLDGGSFTRPTLIGVPHSGSEPVDSLTKQRLSWFELVGRYTSRSLTKQTDILPAFSGIARSIGRSRSDEYYAAGLWKSYLGHCLLWASDWHVGRGFRQHSRPADYLAPSWSWASVKGPICYLSWINGYWHSFNADPDPVYVPRLVGVSLEASSDPYGALKVGTLTVEGKVGMAVCKQEAYAAVSKDHLRVTFTAGHQDRQNLLGMSGGKLDRIGQIRHDVPLCSDCSPVGKFTFLWLLCCMNSDKTADGKTSSTFAIALRGVDDPEGQIQMSAANPLPTRFRRVGIAWDIDASFWDTAAVNMTLTMV</sequence>